<dbReference type="InterPro" id="IPR005067">
    <property type="entry name" value="Fatty_acid_desaturase-2"/>
</dbReference>
<evidence type="ECO:0000256" key="11">
    <source>
        <dbReference type="PIRSR" id="PIRSR000346-1"/>
    </source>
</evidence>
<evidence type="ECO:0000313" key="13">
    <source>
        <dbReference type="Proteomes" id="UP000264006"/>
    </source>
</evidence>
<feature type="binding site" evidence="11">
    <location>
        <position position="192"/>
    </location>
    <ligand>
        <name>Fe cation</name>
        <dbReference type="ChEBI" id="CHEBI:24875"/>
        <label>2</label>
    </ligand>
</feature>
<keyword evidence="7" id="KW-0560">Oxidoreductase</keyword>
<comment type="cofactor">
    <cofactor evidence="11">
        <name>Fe cation</name>
        <dbReference type="ChEBI" id="CHEBI:24875"/>
    </cofactor>
    <text evidence="11">Binds 2 iron ions per subunit.</text>
</comment>
<evidence type="ECO:0000256" key="6">
    <source>
        <dbReference type="ARBA" id="ARBA00022832"/>
    </source>
</evidence>
<accession>A0A346XVS3</accession>
<feature type="binding site" evidence="11">
    <location>
        <position position="110"/>
    </location>
    <ligand>
        <name>Fe cation</name>
        <dbReference type="ChEBI" id="CHEBI:24875"/>
        <label>1</label>
    </ligand>
</feature>
<dbReference type="AlphaFoldDB" id="A0A346XVS3"/>
<name>A0A346XVS3_9ACTN</name>
<gene>
    <name evidence="12" type="ORF">DVS28_a1628</name>
</gene>
<keyword evidence="8 11" id="KW-0408">Iron</keyword>
<evidence type="ECO:0000256" key="9">
    <source>
        <dbReference type="ARBA" id="ARBA00023098"/>
    </source>
</evidence>
<dbReference type="GO" id="GO:0045300">
    <property type="term" value="F:stearoyl-[ACP] desaturase activity"/>
    <property type="evidence" value="ECO:0007669"/>
    <property type="project" value="InterPro"/>
</dbReference>
<keyword evidence="9" id="KW-0443">Lipid metabolism</keyword>
<keyword evidence="13" id="KW-1185">Reference proteome</keyword>
<dbReference type="Pfam" id="PF03405">
    <property type="entry name" value="FA_desaturase_2"/>
    <property type="match status" value="1"/>
</dbReference>
<dbReference type="SUPFAM" id="SSF47240">
    <property type="entry name" value="Ferritin-like"/>
    <property type="match status" value="1"/>
</dbReference>
<dbReference type="PANTHER" id="PTHR31155:SF9">
    <property type="entry name" value="STEAROYL-[ACYL-CARRIER-PROTEIN] 9-DESATURASE 7, CHLOROPLASTIC"/>
    <property type="match status" value="1"/>
</dbReference>
<evidence type="ECO:0000256" key="2">
    <source>
        <dbReference type="ARBA" id="ARBA00008749"/>
    </source>
</evidence>
<keyword evidence="5 11" id="KW-0479">Metal-binding</keyword>
<dbReference type="PANTHER" id="PTHR31155">
    <property type="entry name" value="ACYL- ACYL-CARRIER-PROTEIN DESATURASE-RELATED"/>
    <property type="match status" value="1"/>
</dbReference>
<feature type="binding site" evidence="11">
    <location>
        <position position="159"/>
    </location>
    <ligand>
        <name>Fe cation</name>
        <dbReference type="ChEBI" id="CHEBI:24875"/>
        <label>2</label>
    </ligand>
</feature>
<evidence type="ECO:0000256" key="1">
    <source>
        <dbReference type="ARBA" id="ARBA00001954"/>
    </source>
</evidence>
<dbReference type="CDD" id="cd01050">
    <property type="entry name" value="Acyl_ACP_Desat"/>
    <property type="match status" value="1"/>
</dbReference>
<comment type="cofactor">
    <cofactor evidence="1">
        <name>Fe(2+)</name>
        <dbReference type="ChEBI" id="CHEBI:29033"/>
    </cofactor>
</comment>
<dbReference type="InterPro" id="IPR012348">
    <property type="entry name" value="RNR-like"/>
</dbReference>
<dbReference type="InterPro" id="IPR009078">
    <property type="entry name" value="Ferritin-like_SF"/>
</dbReference>
<evidence type="ECO:0000256" key="5">
    <source>
        <dbReference type="ARBA" id="ARBA00022723"/>
    </source>
</evidence>
<dbReference type="GO" id="GO:0005829">
    <property type="term" value="C:cytosol"/>
    <property type="evidence" value="ECO:0007669"/>
    <property type="project" value="TreeGrafter"/>
</dbReference>
<evidence type="ECO:0000256" key="4">
    <source>
        <dbReference type="ARBA" id="ARBA00022516"/>
    </source>
</evidence>
<keyword evidence="6" id="KW-0276">Fatty acid metabolism</keyword>
<reference evidence="12 13" key="1">
    <citation type="submission" date="2018-09" db="EMBL/GenBank/DDBJ databases">
        <title>Complete genome sequence of Euzebya sp. DY32-46 isolated from seawater of Pacific Ocean.</title>
        <authorList>
            <person name="Xu L."/>
            <person name="Wu Y.-H."/>
            <person name="Xu X.-W."/>
        </authorList>
    </citation>
    <scope>NUCLEOTIDE SEQUENCE [LARGE SCALE GENOMIC DNA]</scope>
    <source>
        <strain evidence="12 13">DY32-46</strain>
    </source>
</reference>
<comment type="similarity">
    <text evidence="2">Belongs to the fatty acid desaturase type 2 family.</text>
</comment>
<evidence type="ECO:0000256" key="7">
    <source>
        <dbReference type="ARBA" id="ARBA00023002"/>
    </source>
</evidence>
<feature type="binding site" evidence="11">
    <location>
        <position position="107"/>
    </location>
    <ligand>
        <name>Fe cation</name>
        <dbReference type="ChEBI" id="CHEBI:24875"/>
        <label>2</label>
    </ligand>
</feature>
<dbReference type="RefSeq" id="WP_114590999.1">
    <property type="nucleotide sequence ID" value="NZ_CAXIBR010000048.1"/>
</dbReference>
<evidence type="ECO:0000256" key="8">
    <source>
        <dbReference type="ARBA" id="ARBA00023004"/>
    </source>
</evidence>
<feature type="binding site" evidence="11">
    <location>
        <position position="75"/>
    </location>
    <ligand>
        <name>Fe cation</name>
        <dbReference type="ChEBI" id="CHEBI:24875"/>
        <label>1</label>
    </ligand>
</feature>
<feature type="binding site" evidence="11">
    <location>
        <position position="189"/>
    </location>
    <ligand>
        <name>Fe cation</name>
        <dbReference type="ChEBI" id="CHEBI:24875"/>
        <label>2</label>
    </ligand>
</feature>
<sequence>MATPTRLTDAELLSELEPRAEAYLNRHMDMVEMWYPHDYVPYGDGRDFESEPWTPDQPTLTGVARTAFFVNLMTEDNLPSYHREIYAMFGKKDSAWMTWVHRWTAEEGRHSIVLRDYLVLTRQEDPKKLEDGRMSVMEEGYEKDGKNTLRGMAYVSFQELATRVAHRNTGRYSKDPVADRIMERISKDENLHMIFYRDMLNDAKHVDPNGVVEAVADEVIGFQMPGAGMPDYNRMAMQIAIAGIYDLRVHHDDIVWPILRKLGIFEMEGLDAAAEKRRQELADFMAALDGMATQFEEKRAAKAAKAAAREQQLVS</sequence>
<keyword evidence="4" id="KW-0444">Lipid biosynthesis</keyword>
<dbReference type="PIRSF" id="PIRSF000346">
    <property type="entry name" value="Dlt9_acylACP_des"/>
    <property type="match status" value="1"/>
</dbReference>
<evidence type="ECO:0000313" key="12">
    <source>
        <dbReference type="EMBL" id="AXV06320.1"/>
    </source>
</evidence>
<organism evidence="12 13">
    <name type="scientific">Euzebya pacifica</name>
    <dbReference type="NCBI Taxonomy" id="1608957"/>
    <lineage>
        <taxon>Bacteria</taxon>
        <taxon>Bacillati</taxon>
        <taxon>Actinomycetota</taxon>
        <taxon>Nitriliruptoria</taxon>
        <taxon>Euzebyales</taxon>
    </lineage>
</organism>
<feature type="binding site" evidence="11">
    <location>
        <position position="189"/>
    </location>
    <ligand>
        <name>Fe cation</name>
        <dbReference type="ChEBI" id="CHEBI:24875"/>
        <label>1</label>
    </ligand>
</feature>
<dbReference type="GO" id="GO:0046872">
    <property type="term" value="F:metal ion binding"/>
    <property type="evidence" value="ECO:0007669"/>
    <property type="project" value="UniProtKB-KW"/>
</dbReference>
<comment type="subunit">
    <text evidence="3">Homodimer.</text>
</comment>
<dbReference type="EMBL" id="CP031165">
    <property type="protein sequence ID" value="AXV06320.1"/>
    <property type="molecule type" value="Genomic_DNA"/>
</dbReference>
<feature type="binding site" evidence="11">
    <location>
        <position position="107"/>
    </location>
    <ligand>
        <name>Fe cation</name>
        <dbReference type="ChEBI" id="CHEBI:24875"/>
        <label>1</label>
    </ligand>
</feature>
<proteinExistence type="inferred from homology"/>
<evidence type="ECO:0000256" key="10">
    <source>
        <dbReference type="ARBA" id="ARBA00023160"/>
    </source>
</evidence>
<protein>
    <submittedName>
        <fullName evidence="12">Putative acyl-ACP desaturase, Stearoyl-ACP desaturase</fullName>
    </submittedName>
</protein>
<dbReference type="OrthoDB" id="9772881at2"/>
<evidence type="ECO:0000256" key="3">
    <source>
        <dbReference type="ARBA" id="ARBA00011738"/>
    </source>
</evidence>
<dbReference type="KEGG" id="euz:DVS28_a1628"/>
<keyword evidence="10" id="KW-0275">Fatty acid biosynthesis</keyword>
<dbReference type="Gene3D" id="1.10.620.20">
    <property type="entry name" value="Ribonucleotide Reductase, subunit A"/>
    <property type="match status" value="1"/>
</dbReference>
<dbReference type="Proteomes" id="UP000264006">
    <property type="component" value="Chromosome"/>
</dbReference>
<dbReference type="GO" id="GO:0006633">
    <property type="term" value="P:fatty acid biosynthetic process"/>
    <property type="evidence" value="ECO:0007669"/>
    <property type="project" value="UniProtKB-KW"/>
</dbReference>